<dbReference type="Proteomes" id="UP000189310">
    <property type="component" value="Unassembled WGS sequence"/>
</dbReference>
<reference evidence="1 2" key="1">
    <citation type="submission" date="2017-01" db="EMBL/GenBank/DDBJ databases">
        <title>Pseudomonas psychrotolerans genome sequencing and assembly.</title>
        <authorList>
            <person name="Vyas B."/>
            <person name="Mayilraj S."/>
        </authorList>
    </citation>
    <scope>NUCLEOTIDE SEQUENCE [LARGE SCALE GENOMIC DNA]</scope>
    <source>
        <strain evidence="1 2">SDS18</strain>
    </source>
</reference>
<evidence type="ECO:0000313" key="1">
    <source>
        <dbReference type="EMBL" id="ONN70670.1"/>
    </source>
</evidence>
<dbReference type="RefSeq" id="WP_077172948.1">
    <property type="nucleotide sequence ID" value="NZ_MTLN01000008.1"/>
</dbReference>
<comment type="caution">
    <text evidence="1">The sequence shown here is derived from an EMBL/GenBank/DDBJ whole genome shotgun (WGS) entry which is preliminary data.</text>
</comment>
<gene>
    <name evidence="1" type="ORF">BVL52_20770</name>
</gene>
<name>A0ABX3IQP4_9PSED</name>
<evidence type="ECO:0000313" key="2">
    <source>
        <dbReference type="Proteomes" id="UP000189310"/>
    </source>
</evidence>
<evidence type="ECO:0008006" key="3">
    <source>
        <dbReference type="Google" id="ProtNLM"/>
    </source>
</evidence>
<organism evidence="1 2">
    <name type="scientific">Pseudomonas oryzihabitans</name>
    <dbReference type="NCBI Taxonomy" id="47885"/>
    <lineage>
        <taxon>Bacteria</taxon>
        <taxon>Pseudomonadati</taxon>
        <taxon>Pseudomonadota</taxon>
        <taxon>Gammaproteobacteria</taxon>
        <taxon>Pseudomonadales</taxon>
        <taxon>Pseudomonadaceae</taxon>
        <taxon>Pseudomonas</taxon>
    </lineage>
</organism>
<protein>
    <recommendedName>
        <fullName evidence="3">DUF2007 domain-containing protein</fullName>
    </recommendedName>
</protein>
<keyword evidence="2" id="KW-1185">Reference proteome</keyword>
<sequence length="74" mass="8210">MTGNALALQVLEALGIGHRNVTAVQIDMRAMEAATIQITRSVKVEEAQQIVNYLSAYRIELTEPIGERDEQPDE</sequence>
<accession>A0ABX3IQP4</accession>
<dbReference type="EMBL" id="MTLN01000008">
    <property type="protein sequence ID" value="ONN70670.1"/>
    <property type="molecule type" value="Genomic_DNA"/>
</dbReference>
<proteinExistence type="predicted"/>